<keyword evidence="6" id="KW-0378">Hydrolase</keyword>
<dbReference type="Gene3D" id="3.40.50.300">
    <property type="entry name" value="P-loop containing nucleotide triphosphate hydrolases"/>
    <property type="match status" value="1"/>
</dbReference>
<dbReference type="PROSITE" id="PS00674">
    <property type="entry name" value="AAA"/>
    <property type="match status" value="1"/>
</dbReference>
<sequence>MDTLKNLLVPGSNALQDTLRLVVIGGAVETARRTAYTGWSTFVDSFFLTATFMQDDYPYDWVMHWLSKQPAWSRAREFEITTRNPDSSRIGIKTPTDQEFEEDDEFGTADDDERLVHGRRKRKVALTPSADTTHNIYYRNHWLRITRATARDGRLELKISVVARNNAIIKKLVLQAKHEYEQDTESRVHIFMADQCGAWRWNGARQKRPMASVVLEPGVKDMLLNDAKDFLRSEEWYAERGIPFRRGYLLHGVPGSGKTSLIHALAGELGLDIYVVSLSMKGMSDNTLGNLMGRIPQRCILLLEDLDAAFTRGTSRDSKSTGAPTVKTATETAKEDPNTLSLSGLLNCLDGVAAAEGRLLFATTNHIERLDPALSRPGRMDVWVDFKNASRWQAEEIFKNFFPCKPAEPEEQEAATTEEAPATGEAATPEEAAAPKPIPAPRRDSKYFVPLLQSEEIAQLAKRFAQLIPEDELSVASLQGYLLKNKTRPRECVEEVTGWIIKERETKARIKREKEEAEAKEKKELEEKEAKEKQEKDEKEAKEKTERREKRKKEKLEMERKLKAELESRCRQKERTLRRSRPSTSPVVPSTTDTTASDSSDTEDESDAIETKTTNTASAGSQTSESSRSKWVNVKDASITATSTAGIIESVADLAA</sequence>
<comment type="catalytic activity">
    <reaction evidence="11">
        <text>ATP + H2O = ADP + phosphate + H(+)</text>
        <dbReference type="Rhea" id="RHEA:13065"/>
        <dbReference type="ChEBI" id="CHEBI:15377"/>
        <dbReference type="ChEBI" id="CHEBI:15378"/>
        <dbReference type="ChEBI" id="CHEBI:30616"/>
        <dbReference type="ChEBI" id="CHEBI:43474"/>
        <dbReference type="ChEBI" id="CHEBI:456216"/>
    </reaction>
    <physiologicalReaction direction="left-to-right" evidence="11">
        <dbReference type="Rhea" id="RHEA:13066"/>
    </physiologicalReaction>
</comment>
<keyword evidence="5" id="KW-0999">Mitochondrion inner membrane</keyword>
<dbReference type="EMBL" id="SSOP01000061">
    <property type="protein sequence ID" value="KAB5592533.1"/>
    <property type="molecule type" value="Genomic_DNA"/>
</dbReference>
<dbReference type="InterPro" id="IPR003960">
    <property type="entry name" value="ATPase_AAA_CS"/>
</dbReference>
<feature type="compositionally biased region" description="Polar residues" evidence="13">
    <location>
        <begin position="320"/>
        <end position="331"/>
    </location>
</feature>
<evidence type="ECO:0000256" key="11">
    <source>
        <dbReference type="ARBA" id="ARBA00048778"/>
    </source>
</evidence>
<evidence type="ECO:0000256" key="13">
    <source>
        <dbReference type="SAM" id="MobiDB-lite"/>
    </source>
</evidence>
<feature type="compositionally biased region" description="Low complexity" evidence="13">
    <location>
        <begin position="583"/>
        <end position="599"/>
    </location>
</feature>
<evidence type="ECO:0000259" key="14">
    <source>
        <dbReference type="SMART" id="SM00382"/>
    </source>
</evidence>
<keyword evidence="3" id="KW-0812">Transmembrane</keyword>
<keyword evidence="17" id="KW-1185">Reference proteome</keyword>
<dbReference type="AlphaFoldDB" id="A0A5N5QLU9"/>
<evidence type="ECO:0000256" key="10">
    <source>
        <dbReference type="ARBA" id="ARBA00023136"/>
    </source>
</evidence>
<dbReference type="InterPro" id="IPR050747">
    <property type="entry name" value="Mitochondrial_chaperone_BCS1"/>
</dbReference>
<feature type="region of interest" description="Disordered" evidence="13">
    <location>
        <begin position="313"/>
        <end position="334"/>
    </location>
</feature>
<evidence type="ECO:0000256" key="3">
    <source>
        <dbReference type="ARBA" id="ARBA00022692"/>
    </source>
</evidence>
<keyword evidence="4 12" id="KW-0547">Nucleotide-binding</keyword>
<keyword evidence="7 12" id="KW-0067">ATP-binding</keyword>
<feature type="region of interest" description="Disordered" evidence="13">
    <location>
        <begin position="504"/>
        <end position="634"/>
    </location>
</feature>
<dbReference type="GO" id="GO:0005743">
    <property type="term" value="C:mitochondrial inner membrane"/>
    <property type="evidence" value="ECO:0007669"/>
    <property type="project" value="UniProtKB-SubCell"/>
</dbReference>
<dbReference type="InterPro" id="IPR003959">
    <property type="entry name" value="ATPase_AAA_core"/>
</dbReference>
<dbReference type="InterPro" id="IPR027417">
    <property type="entry name" value="P-loop_NTPase"/>
</dbReference>
<dbReference type="CDD" id="cd19510">
    <property type="entry name" value="RecA-like_BCS1"/>
    <property type="match status" value="1"/>
</dbReference>
<dbReference type="InterPro" id="IPR014851">
    <property type="entry name" value="BCS1_N"/>
</dbReference>
<comment type="similarity">
    <text evidence="2">Belongs to the AAA ATPase family. BCS1 subfamily.</text>
</comment>
<dbReference type="Pfam" id="PF08740">
    <property type="entry name" value="BCS1_N"/>
    <property type="match status" value="1"/>
</dbReference>
<evidence type="ECO:0000256" key="7">
    <source>
        <dbReference type="ARBA" id="ARBA00022840"/>
    </source>
</evidence>
<name>A0A5N5QLU9_9AGAM</name>
<organism evidence="16 17">
    <name type="scientific">Ceratobasidium theobromae</name>
    <dbReference type="NCBI Taxonomy" id="1582974"/>
    <lineage>
        <taxon>Eukaryota</taxon>
        <taxon>Fungi</taxon>
        <taxon>Dikarya</taxon>
        <taxon>Basidiomycota</taxon>
        <taxon>Agaricomycotina</taxon>
        <taxon>Agaricomycetes</taxon>
        <taxon>Cantharellales</taxon>
        <taxon>Ceratobasidiaceae</taxon>
        <taxon>Ceratobasidium</taxon>
    </lineage>
</organism>
<dbReference type="GO" id="GO:0016887">
    <property type="term" value="F:ATP hydrolysis activity"/>
    <property type="evidence" value="ECO:0007669"/>
    <property type="project" value="InterPro"/>
</dbReference>
<dbReference type="InterPro" id="IPR057495">
    <property type="entry name" value="AAA_lid_BCS1"/>
</dbReference>
<dbReference type="Proteomes" id="UP000383932">
    <property type="component" value="Unassembled WGS sequence"/>
</dbReference>
<dbReference type="SMART" id="SM00382">
    <property type="entry name" value="AAA"/>
    <property type="match status" value="1"/>
</dbReference>
<proteinExistence type="inferred from homology"/>
<keyword evidence="8" id="KW-1133">Transmembrane helix</keyword>
<dbReference type="Pfam" id="PF00004">
    <property type="entry name" value="AAA"/>
    <property type="match status" value="1"/>
</dbReference>
<feature type="domain" description="AAA+ ATPase" evidence="14">
    <location>
        <begin position="244"/>
        <end position="390"/>
    </location>
</feature>
<reference evidence="16 17" key="1">
    <citation type="journal article" date="2019" name="Fungal Biol. Biotechnol.">
        <title>Draft genome sequence of fastidious pathogen Ceratobasidium theobromae, which causes vascular-streak dieback in Theobroma cacao.</title>
        <authorList>
            <person name="Ali S.S."/>
            <person name="Asman A."/>
            <person name="Shao J."/>
            <person name="Firmansyah A.P."/>
            <person name="Susilo A.W."/>
            <person name="Rosmana A."/>
            <person name="McMahon P."/>
            <person name="Junaid M."/>
            <person name="Guest D."/>
            <person name="Kheng T.Y."/>
            <person name="Meinhardt L.W."/>
            <person name="Bailey B.A."/>
        </authorList>
    </citation>
    <scope>NUCLEOTIDE SEQUENCE [LARGE SCALE GENOMIC DNA]</scope>
    <source>
        <strain evidence="16 17">CT2</strain>
    </source>
</reference>
<dbReference type="OrthoDB" id="10251412at2759"/>
<keyword evidence="9" id="KW-0496">Mitochondrion</keyword>
<accession>A0A5N5QLU9</accession>
<feature type="compositionally biased region" description="Basic and acidic residues" evidence="13">
    <location>
        <begin position="504"/>
        <end position="577"/>
    </location>
</feature>
<evidence type="ECO:0000256" key="2">
    <source>
        <dbReference type="ARBA" id="ARBA00007448"/>
    </source>
</evidence>
<feature type="region of interest" description="Disordered" evidence="13">
    <location>
        <begin position="408"/>
        <end position="441"/>
    </location>
</feature>
<dbReference type="GO" id="GO:0005524">
    <property type="term" value="F:ATP binding"/>
    <property type="evidence" value="ECO:0007669"/>
    <property type="project" value="UniProtKB-KW"/>
</dbReference>
<dbReference type="InterPro" id="IPR003593">
    <property type="entry name" value="AAA+_ATPase"/>
</dbReference>
<gene>
    <name evidence="16" type="ORF">CTheo_4000</name>
</gene>
<evidence type="ECO:0000256" key="8">
    <source>
        <dbReference type="ARBA" id="ARBA00022989"/>
    </source>
</evidence>
<keyword evidence="10" id="KW-0472">Membrane</keyword>
<evidence type="ECO:0000313" key="17">
    <source>
        <dbReference type="Proteomes" id="UP000383932"/>
    </source>
</evidence>
<protein>
    <submittedName>
        <fullName evidence="16">Mitochondrial chaperone BCS1</fullName>
    </submittedName>
</protein>
<evidence type="ECO:0000256" key="12">
    <source>
        <dbReference type="RuleBase" id="RU003651"/>
    </source>
</evidence>
<evidence type="ECO:0000256" key="4">
    <source>
        <dbReference type="ARBA" id="ARBA00022741"/>
    </source>
</evidence>
<dbReference type="SUPFAM" id="SSF52540">
    <property type="entry name" value="P-loop containing nucleoside triphosphate hydrolases"/>
    <property type="match status" value="1"/>
</dbReference>
<evidence type="ECO:0000256" key="9">
    <source>
        <dbReference type="ARBA" id="ARBA00023128"/>
    </source>
</evidence>
<evidence type="ECO:0000256" key="1">
    <source>
        <dbReference type="ARBA" id="ARBA00004434"/>
    </source>
</evidence>
<comment type="subcellular location">
    <subcellularLocation>
        <location evidence="1">Mitochondrion inner membrane</location>
        <topology evidence="1">Single-pass membrane protein</topology>
    </subcellularLocation>
</comment>
<dbReference type="SMART" id="SM01024">
    <property type="entry name" value="BCS1_N"/>
    <property type="match status" value="1"/>
</dbReference>
<evidence type="ECO:0000259" key="15">
    <source>
        <dbReference type="SMART" id="SM01024"/>
    </source>
</evidence>
<comment type="caution">
    <text evidence="16">The sequence shown here is derived from an EMBL/GenBank/DDBJ whole genome shotgun (WGS) entry which is preliminary data.</text>
</comment>
<evidence type="ECO:0000256" key="6">
    <source>
        <dbReference type="ARBA" id="ARBA00022801"/>
    </source>
</evidence>
<evidence type="ECO:0000313" key="16">
    <source>
        <dbReference type="EMBL" id="KAB5592533.1"/>
    </source>
</evidence>
<feature type="compositionally biased region" description="Low complexity" evidence="13">
    <location>
        <begin position="414"/>
        <end position="435"/>
    </location>
</feature>
<feature type="domain" description="BCS1 N-terminal" evidence="15">
    <location>
        <begin position="22"/>
        <end position="213"/>
    </location>
</feature>
<feature type="compositionally biased region" description="Polar residues" evidence="13">
    <location>
        <begin position="611"/>
        <end position="630"/>
    </location>
</feature>
<evidence type="ECO:0000256" key="5">
    <source>
        <dbReference type="ARBA" id="ARBA00022792"/>
    </source>
</evidence>
<dbReference type="PANTHER" id="PTHR23070">
    <property type="entry name" value="BCS1 AAA-TYPE ATPASE"/>
    <property type="match status" value="1"/>
</dbReference>
<dbReference type="Pfam" id="PF25426">
    <property type="entry name" value="AAA_lid_BCS1"/>
    <property type="match status" value="1"/>
</dbReference>